<sequence length="427" mass="44319">MTAHPPAETAAAFVPDGDLGQYLLAALDDPAELTGRLCAIESVSGNEGAIAEAVVTVLEAISAGDGPDLEILRDGDTIVARTGLGRPERIVIAGHLDTVPVEGNLPPRRLTGDVGQAPESGAGSGTDSSAPEDEAPTGSAPTDDARESGAPSRDRAAGEEIIWGRGACDMKAGVAMQLAAASALRNPSRDVSWVFYDHEEVDAALNGLGRVARTHPEWLAGDFAILGEPSNASVEGGCNGTIRVDVTTTGVRAHSARAFMGVNAIHAAAEVLTRLDDHVSETVTVDGLDYRESLSAVAISGGVAGNVVPDECRIAVNYRFAPSKSAAEAEGFLRELFTGFDVVVTDAAEGARPGLDRPIAQDFLAALGAEPSAKLGWTDVSRFSALGVPAVNFGPGNPLYAHKSDEHVRVREVEDATRTLIDYLEKG</sequence>
<keyword evidence="2" id="KW-0378">Hydrolase</keyword>
<dbReference type="PANTHER" id="PTHR43808:SF31">
    <property type="entry name" value="N-ACETYL-L-CITRULLINE DEACETYLASE"/>
    <property type="match status" value="1"/>
</dbReference>
<dbReference type="GO" id="GO:0046872">
    <property type="term" value="F:metal ion binding"/>
    <property type="evidence" value="ECO:0007669"/>
    <property type="project" value="UniProtKB-KW"/>
</dbReference>
<dbReference type="SUPFAM" id="SSF55031">
    <property type="entry name" value="Bacterial exopeptidase dimerisation domain"/>
    <property type="match status" value="1"/>
</dbReference>
<keyword evidence="1" id="KW-0479">Metal-binding</keyword>
<dbReference type="PANTHER" id="PTHR43808">
    <property type="entry name" value="ACETYLORNITHINE DEACETYLASE"/>
    <property type="match status" value="1"/>
</dbReference>
<accession>A0A269ZE39</accession>
<feature type="compositionally biased region" description="Basic and acidic residues" evidence="4">
    <location>
        <begin position="143"/>
        <end position="158"/>
    </location>
</feature>
<dbReference type="Proteomes" id="UP000216867">
    <property type="component" value="Unassembled WGS sequence"/>
</dbReference>
<dbReference type="GO" id="GO:0009089">
    <property type="term" value="P:lysine biosynthetic process via diaminopimelate"/>
    <property type="evidence" value="ECO:0007669"/>
    <property type="project" value="UniProtKB-UniRule"/>
</dbReference>
<dbReference type="InterPro" id="IPR011650">
    <property type="entry name" value="Peptidase_M20_dimer"/>
</dbReference>
<dbReference type="GO" id="GO:0006526">
    <property type="term" value="P:L-arginine biosynthetic process"/>
    <property type="evidence" value="ECO:0007669"/>
    <property type="project" value="TreeGrafter"/>
</dbReference>
<dbReference type="InterPro" id="IPR036264">
    <property type="entry name" value="Bact_exopeptidase_dim_dom"/>
</dbReference>
<reference evidence="6 7" key="1">
    <citation type="submission" date="2017-04" db="EMBL/GenBank/DDBJ databases">
        <title>Kefir bacterial isolates.</title>
        <authorList>
            <person name="Kim Y."/>
            <person name="Blasche S."/>
            <person name="Patil K.R."/>
        </authorList>
    </citation>
    <scope>NUCLEOTIDE SEQUENCE [LARGE SCALE GENOMIC DNA]</scope>
    <source>
        <strain evidence="6 7">OG2</strain>
    </source>
</reference>
<dbReference type="GO" id="GO:0009014">
    <property type="term" value="F:succinyl-diaminopimelate desuccinylase activity"/>
    <property type="evidence" value="ECO:0007669"/>
    <property type="project" value="UniProtKB-UniRule"/>
</dbReference>
<evidence type="ECO:0000256" key="2">
    <source>
        <dbReference type="ARBA" id="ARBA00022801"/>
    </source>
</evidence>
<dbReference type="InterPro" id="IPR002933">
    <property type="entry name" value="Peptidase_M20"/>
</dbReference>
<dbReference type="GO" id="GO:0008777">
    <property type="term" value="F:acetylornithine deacetylase activity"/>
    <property type="evidence" value="ECO:0007669"/>
    <property type="project" value="TreeGrafter"/>
</dbReference>
<feature type="domain" description="Peptidase M20 dimerisation" evidence="5">
    <location>
        <begin position="240"/>
        <end position="335"/>
    </location>
</feature>
<evidence type="ECO:0000256" key="3">
    <source>
        <dbReference type="NCBIfam" id="TIGR01900"/>
    </source>
</evidence>
<evidence type="ECO:0000259" key="5">
    <source>
        <dbReference type="Pfam" id="PF07687"/>
    </source>
</evidence>
<dbReference type="EC" id="3.5.1.18" evidence="3"/>
<proteinExistence type="predicted"/>
<name>A0A269ZE39_9MICO</name>
<dbReference type="Pfam" id="PF07687">
    <property type="entry name" value="M20_dimer"/>
    <property type="match status" value="1"/>
</dbReference>
<evidence type="ECO:0000256" key="1">
    <source>
        <dbReference type="ARBA" id="ARBA00022723"/>
    </source>
</evidence>
<evidence type="ECO:0000256" key="4">
    <source>
        <dbReference type="SAM" id="MobiDB-lite"/>
    </source>
</evidence>
<dbReference type="Gene3D" id="3.40.630.10">
    <property type="entry name" value="Zn peptidases"/>
    <property type="match status" value="2"/>
</dbReference>
<gene>
    <name evidence="6" type="ORF">B8X04_06530</name>
</gene>
<dbReference type="NCBIfam" id="TIGR01900">
    <property type="entry name" value="dapE-gram_pos"/>
    <property type="match status" value="1"/>
</dbReference>
<comment type="caution">
    <text evidence="6">The sequence shown here is derived from an EMBL/GenBank/DDBJ whole genome shotgun (WGS) entry which is preliminary data.</text>
</comment>
<protein>
    <recommendedName>
        <fullName evidence="3">Succinyl-diaminopimelate desuccinylase</fullName>
        <ecNumber evidence="3">3.5.1.18</ecNumber>
    </recommendedName>
</protein>
<dbReference type="RefSeq" id="WP_095375809.1">
    <property type="nucleotide sequence ID" value="NZ_NCWY01000005.1"/>
</dbReference>
<feature type="region of interest" description="Disordered" evidence="4">
    <location>
        <begin position="101"/>
        <end position="158"/>
    </location>
</feature>
<organism evidence="6 7">
    <name type="scientific">Brevibacterium casei</name>
    <dbReference type="NCBI Taxonomy" id="33889"/>
    <lineage>
        <taxon>Bacteria</taxon>
        <taxon>Bacillati</taxon>
        <taxon>Actinomycetota</taxon>
        <taxon>Actinomycetes</taxon>
        <taxon>Micrococcales</taxon>
        <taxon>Brevibacteriaceae</taxon>
        <taxon>Brevibacterium</taxon>
    </lineage>
</organism>
<dbReference type="EMBL" id="NCWY01000005">
    <property type="protein sequence ID" value="PAK95909.1"/>
    <property type="molecule type" value="Genomic_DNA"/>
</dbReference>
<dbReference type="Gene3D" id="3.30.70.360">
    <property type="match status" value="1"/>
</dbReference>
<dbReference type="SUPFAM" id="SSF53187">
    <property type="entry name" value="Zn-dependent exopeptidases"/>
    <property type="match status" value="1"/>
</dbReference>
<dbReference type="AlphaFoldDB" id="A0A269ZE39"/>
<evidence type="ECO:0000313" key="6">
    <source>
        <dbReference type="EMBL" id="PAK95909.1"/>
    </source>
</evidence>
<dbReference type="InterPro" id="IPR050072">
    <property type="entry name" value="Peptidase_M20A"/>
</dbReference>
<evidence type="ECO:0000313" key="7">
    <source>
        <dbReference type="Proteomes" id="UP000216867"/>
    </source>
</evidence>
<dbReference type="Pfam" id="PF01546">
    <property type="entry name" value="Peptidase_M20"/>
    <property type="match status" value="1"/>
</dbReference>
<dbReference type="InterPro" id="IPR010174">
    <property type="entry name" value="Succinyl-DAP_deSuclase_DapE"/>
</dbReference>